<dbReference type="InterPro" id="IPR016064">
    <property type="entry name" value="NAD/diacylglycerol_kinase_sf"/>
</dbReference>
<dbReference type="InterPro" id="IPR011386">
    <property type="entry name" value="Put_ATP-NAD_kin"/>
</dbReference>
<dbReference type="Gene3D" id="3.40.50.10330">
    <property type="entry name" value="Probable inorganic polyphosphate/atp-NAD kinase, domain 1"/>
    <property type="match status" value="1"/>
</dbReference>
<dbReference type="PANTHER" id="PTHR40697:SF2">
    <property type="entry name" value="ATP-NAD KINASE-RELATED"/>
    <property type="match status" value="1"/>
</dbReference>
<dbReference type="EMBL" id="QEFD01000036">
    <property type="protein sequence ID" value="PVU77293.1"/>
    <property type="molecule type" value="Genomic_DNA"/>
</dbReference>
<name>A0A2T9XB55_9CREN</name>
<sequence>MKIGLIVNPYAGSGGRLGYKGSDGLYIENPEIENRVKRFLDVVNNNIEFVSPKFKMGEYFLKKFGKKYETINAGKEKSTREDTIISARLLPDITNLIVFVGGDGTARDVVEGSQSKVPILGVPAGVKMHSGVFALNPETAGILVNAYVEGMANIMEAEVLDIDEDAYRKGIYKVKLYYIAKTINFKGLLVHSKEEISSPSYELDEIAKYIIDNMEDSTFYIMGPGSTVKAIEEKLGYTTNFLSTDLFLGKRLIKSGVNYMELLQLTGELKIILTPIGGQGFLIGRGNQEIGPEILKKAGKDNIIVVSSKEKISRIDCLRIDSGDPNVDKLLQGIYKVIVGYDEFYTIKTCSMT</sequence>
<reference evidence="1 2" key="1">
    <citation type="journal article" date="2015" name="Appl. Environ. Microbiol.">
        <title>Nanoarchaeota, Their Sulfolobales Host, and Nanoarchaeota Virus Distribution across Yellowstone National Park Hot Springs.</title>
        <authorList>
            <person name="Munson-McGee J.H."/>
            <person name="Field E.K."/>
            <person name="Bateson M."/>
            <person name="Rooney C."/>
            <person name="Stepanauskas R."/>
            <person name="Young M.J."/>
        </authorList>
    </citation>
    <scope>NUCLEOTIDE SEQUENCE [LARGE SCALE GENOMIC DNA]</scope>
    <source>
        <strain evidence="1">SCGC AC-742_N10</strain>
    </source>
</reference>
<dbReference type="AlphaFoldDB" id="A0A2T9XB55"/>
<dbReference type="GO" id="GO:0006741">
    <property type="term" value="P:NADP+ biosynthetic process"/>
    <property type="evidence" value="ECO:0007669"/>
    <property type="project" value="InterPro"/>
</dbReference>
<dbReference type="Pfam" id="PF01513">
    <property type="entry name" value="NAD_kinase"/>
    <property type="match status" value="1"/>
</dbReference>
<dbReference type="PANTHER" id="PTHR40697">
    <property type="entry name" value="ACETOIN CATABOLISM PROTEIN X"/>
    <property type="match status" value="1"/>
</dbReference>
<evidence type="ECO:0000313" key="2">
    <source>
        <dbReference type="Proteomes" id="UP000245638"/>
    </source>
</evidence>
<keyword evidence="1" id="KW-0418">Kinase</keyword>
<dbReference type="InterPro" id="IPR039065">
    <property type="entry name" value="AcoX-like"/>
</dbReference>
<evidence type="ECO:0000313" key="1">
    <source>
        <dbReference type="EMBL" id="PVU77293.1"/>
    </source>
</evidence>
<dbReference type="SUPFAM" id="SSF111331">
    <property type="entry name" value="NAD kinase/diacylglycerol kinase-like"/>
    <property type="match status" value="1"/>
</dbReference>
<dbReference type="Proteomes" id="UP000245638">
    <property type="component" value="Unassembled WGS sequence"/>
</dbReference>
<comment type="caution">
    <text evidence="1">The sequence shown here is derived from an EMBL/GenBank/DDBJ whole genome shotgun (WGS) entry which is preliminary data.</text>
</comment>
<dbReference type="InterPro" id="IPR017438">
    <property type="entry name" value="ATP-NAD_kinase_N"/>
</dbReference>
<gene>
    <name evidence="1" type="ORF">DDW13_01045</name>
</gene>
<protein>
    <submittedName>
        <fullName evidence="1">ATP-NAD kinase</fullName>
    </submittedName>
</protein>
<dbReference type="GO" id="GO:0003951">
    <property type="term" value="F:NAD+ kinase activity"/>
    <property type="evidence" value="ECO:0007669"/>
    <property type="project" value="InterPro"/>
</dbReference>
<organism evidence="1 2">
    <name type="scientific">Acidianus hospitalis</name>
    <dbReference type="NCBI Taxonomy" id="563177"/>
    <lineage>
        <taxon>Archaea</taxon>
        <taxon>Thermoproteota</taxon>
        <taxon>Thermoprotei</taxon>
        <taxon>Sulfolobales</taxon>
        <taxon>Sulfolobaceae</taxon>
        <taxon>Acidianus</taxon>
    </lineage>
</organism>
<keyword evidence="1" id="KW-0808">Transferase</keyword>
<dbReference type="InterPro" id="IPR002504">
    <property type="entry name" value="NADK"/>
</dbReference>
<dbReference type="Pfam" id="PF20143">
    <property type="entry name" value="NAD_kinase_C"/>
    <property type="match status" value="1"/>
</dbReference>
<accession>A0A2T9XB55</accession>
<proteinExistence type="predicted"/>
<dbReference type="PIRSF" id="PIRSF016907">
    <property type="entry name" value="Kin_ATP-NAD"/>
    <property type="match status" value="1"/>
</dbReference>